<dbReference type="EMBL" id="JBHMAX010000036">
    <property type="protein sequence ID" value="MFB9733433.1"/>
    <property type="molecule type" value="Genomic_DNA"/>
</dbReference>
<proteinExistence type="predicted"/>
<evidence type="ECO:0000313" key="2">
    <source>
        <dbReference type="EMBL" id="MFB9733433.1"/>
    </source>
</evidence>
<sequence length="102" mass="10266">MTTPLSPVLAHAGSLVAQVCPQAPPGAQVHVDNILGYVLWGVGILFFLGVVIAVAAIAGGRMFGMPHASTGGIIGLVIVFVAVIAYLILPGILDAMMGTGCV</sequence>
<gene>
    <name evidence="2" type="ORF">ACFFN0_15395</name>
</gene>
<evidence type="ECO:0008006" key="4">
    <source>
        <dbReference type="Google" id="ProtNLM"/>
    </source>
</evidence>
<reference evidence="2 3" key="1">
    <citation type="submission" date="2024-09" db="EMBL/GenBank/DDBJ databases">
        <authorList>
            <person name="Sun Q."/>
            <person name="Mori K."/>
        </authorList>
    </citation>
    <scope>NUCLEOTIDE SEQUENCE [LARGE SCALE GENOMIC DNA]</scope>
    <source>
        <strain evidence="2 3">JCM 12763</strain>
    </source>
</reference>
<dbReference type="RefSeq" id="WP_141339246.1">
    <property type="nucleotide sequence ID" value="NZ_JBHMAX010000036.1"/>
</dbReference>
<name>A0ABV5V6I0_9MICO</name>
<evidence type="ECO:0000313" key="3">
    <source>
        <dbReference type="Proteomes" id="UP001589613"/>
    </source>
</evidence>
<organism evidence="2 3">
    <name type="scientific">Ornithinimicrobium kibberense</name>
    <dbReference type="NCBI Taxonomy" id="282060"/>
    <lineage>
        <taxon>Bacteria</taxon>
        <taxon>Bacillati</taxon>
        <taxon>Actinomycetota</taxon>
        <taxon>Actinomycetes</taxon>
        <taxon>Micrococcales</taxon>
        <taxon>Ornithinimicrobiaceae</taxon>
        <taxon>Ornithinimicrobium</taxon>
    </lineage>
</organism>
<accession>A0ABV5V6I0</accession>
<keyword evidence="1" id="KW-0812">Transmembrane</keyword>
<dbReference type="Proteomes" id="UP001589613">
    <property type="component" value="Unassembled WGS sequence"/>
</dbReference>
<comment type="caution">
    <text evidence="2">The sequence shown here is derived from an EMBL/GenBank/DDBJ whole genome shotgun (WGS) entry which is preliminary data.</text>
</comment>
<feature type="transmembrane region" description="Helical" evidence="1">
    <location>
        <begin position="37"/>
        <end position="58"/>
    </location>
</feature>
<feature type="transmembrane region" description="Helical" evidence="1">
    <location>
        <begin position="70"/>
        <end position="89"/>
    </location>
</feature>
<keyword evidence="1" id="KW-1133">Transmembrane helix</keyword>
<protein>
    <recommendedName>
        <fullName evidence="4">TrbC/VIRB2 family protein</fullName>
    </recommendedName>
</protein>
<keyword evidence="1" id="KW-0472">Membrane</keyword>
<evidence type="ECO:0000256" key="1">
    <source>
        <dbReference type="SAM" id="Phobius"/>
    </source>
</evidence>
<keyword evidence="3" id="KW-1185">Reference proteome</keyword>